<comment type="caution">
    <text evidence="4">The sequence shown here is derived from an EMBL/GenBank/DDBJ whole genome shotgun (WGS) entry which is preliminary data.</text>
</comment>
<dbReference type="InterPro" id="IPR002885">
    <property type="entry name" value="PPR_rpt"/>
</dbReference>
<feature type="compositionally biased region" description="Low complexity" evidence="3">
    <location>
        <begin position="37"/>
        <end position="48"/>
    </location>
</feature>
<protein>
    <recommendedName>
        <fullName evidence="6">Pentatricopeptide repeat-containing protein</fullName>
    </recommendedName>
</protein>
<feature type="repeat" description="PPR" evidence="2">
    <location>
        <begin position="1375"/>
        <end position="1409"/>
    </location>
</feature>
<feature type="compositionally biased region" description="Gly residues" evidence="3">
    <location>
        <begin position="375"/>
        <end position="406"/>
    </location>
</feature>
<feature type="compositionally biased region" description="Low complexity" evidence="3">
    <location>
        <begin position="489"/>
        <end position="505"/>
    </location>
</feature>
<evidence type="ECO:0000313" key="5">
    <source>
        <dbReference type="Proteomes" id="UP000664859"/>
    </source>
</evidence>
<dbReference type="Pfam" id="PF13812">
    <property type="entry name" value="PPR_3"/>
    <property type="match status" value="1"/>
</dbReference>
<evidence type="ECO:0008006" key="6">
    <source>
        <dbReference type="Google" id="ProtNLM"/>
    </source>
</evidence>
<dbReference type="Pfam" id="PF01535">
    <property type="entry name" value="PPR"/>
    <property type="match status" value="3"/>
</dbReference>
<organism evidence="4 5">
    <name type="scientific">Tribonema minus</name>
    <dbReference type="NCBI Taxonomy" id="303371"/>
    <lineage>
        <taxon>Eukaryota</taxon>
        <taxon>Sar</taxon>
        <taxon>Stramenopiles</taxon>
        <taxon>Ochrophyta</taxon>
        <taxon>PX clade</taxon>
        <taxon>Xanthophyceae</taxon>
        <taxon>Tribonematales</taxon>
        <taxon>Tribonemataceae</taxon>
        <taxon>Tribonema</taxon>
    </lineage>
</organism>
<keyword evidence="1" id="KW-0677">Repeat</keyword>
<accession>A0A836C8M4</accession>
<feature type="region of interest" description="Disordered" evidence="3">
    <location>
        <begin position="37"/>
        <end position="73"/>
    </location>
</feature>
<reference evidence="4" key="1">
    <citation type="submission" date="2021-02" db="EMBL/GenBank/DDBJ databases">
        <title>First Annotated Genome of the Yellow-green Alga Tribonema minus.</title>
        <authorList>
            <person name="Mahan K.M."/>
        </authorList>
    </citation>
    <scope>NUCLEOTIDE SEQUENCE</scope>
    <source>
        <strain evidence="4">UTEX B ZZ1240</strain>
    </source>
</reference>
<feature type="compositionally biased region" description="Basic and acidic residues" evidence="3">
    <location>
        <begin position="149"/>
        <end position="158"/>
    </location>
</feature>
<evidence type="ECO:0000256" key="2">
    <source>
        <dbReference type="PROSITE-ProRule" id="PRU00708"/>
    </source>
</evidence>
<name>A0A836C8M4_9STRA</name>
<dbReference type="Gene3D" id="1.25.40.10">
    <property type="entry name" value="Tetratricopeptide repeat domain"/>
    <property type="match status" value="4"/>
</dbReference>
<feature type="region of interest" description="Disordered" evidence="3">
    <location>
        <begin position="214"/>
        <end position="236"/>
    </location>
</feature>
<dbReference type="Proteomes" id="UP000664859">
    <property type="component" value="Unassembled WGS sequence"/>
</dbReference>
<evidence type="ECO:0000313" key="4">
    <source>
        <dbReference type="EMBL" id="KAG5175898.1"/>
    </source>
</evidence>
<sequence length="1625" mass="170095">MGRVAAAALRQGCRSLKPPRAGVPTCTDLVPAISTARTGTRSLSSGTSQPAEYTSQRQQHEQQQQQRSRVGSAIHSRHVLHHNYLPCQVCGGLYGATRGPARAASSLRENDDAADWHFQHFVPETDWQEKPLAAAQAQGGGADGGQEQLSKHADDQLDEAHSLAARADEQRVLALVPDALERIAKLLASRQQLQEAVAELESLCPQLPRRLPGSVKGPLLNRHTNDRLDARMPPQPGMRTPFCQNGMTYSDTKAAISQQGCRQKAHGAALRMCERDGLWRAAAALVRAPVTPDGRPTERALALAARAAAAAGAWRGAAAVLAACTSAGAAPPSDACHAALEAMAARARWREAVATVRAMNGPLRGAFDFLRDGDGGGGDGNGGDGGGGGGGGSGGGSGGGGGGGGSAHDSEVDGQLHGGRASWDVGGHLSEAIVWDVDRAPRAERRLLLAFLRVLWEPARNHWQVGAAAASSDSSGSSSSSEVRGAETAGSPADQPTAAAAAAAGSGDGSDAEQRMPEATVAMVRDALTACHHAGAFEAAFALLADASRAHARSSSGGGGGGGRGAFTSKKAAAAVAGDARCHNAALCACAQAGAWGPALSLLGAMGAAPLALAQQIAALERAPLRLPWAQGAAAAEGSMATHPRGRAAAAARARSGISKSDWTARRAREAAERSSVSALSPEVMGKAAAAAAGAAVAAPARTRARAGSAAAAAAASAAAAAAAAPHAEPWRMEGRAAPPPPPDAGTYSAVMAALTRAKLWRGALRLLQELRSGRCGGAAATKETYEAVLEACAANGRATEAVALLKRMRADSGGLAPSVPAYNAALRACAGAGQIARARAVLDEMLCADAESHLLVARAAAAAAAWAAAEGLLAAALRAPRADVTTLEAALRVLTVGDGAGRTRVGAAVRLLEAARRIEDEGGAAAPQLLTARAVNVVLNMCAEARDWRRAIALLQAITKGSGSGALRVRADTRTFNAVLKALAAAGAKPFEESAFICGRSTPKTLLKCVARQVNVSPQAMRKTPVLLQSRQQRVQHSPRLAAYELSPSSELHTCSTEREKAMELSDAMPRLGVRRDRDTYTALLHAIRMSDGGTWEEARELLTGLRGTGRRVSGSALNAAARAIAKESPAHARAVARAMRRRDFPILPSTFTAVAPRRSGSGAAVFDDYRALMKREPEVDEEVEEVLGRGGRKWLNLKKSDKLRTIQCLADHSCEQPRCALCTLCTQPSSLKPPIEFYISGMRIAGDSDWDSVLEVAEDVEDRGFSNSEEMILHLVMQCGYFNRPAVALQLLERARARGRLNAPVLNAVLWTLARTGKWEDALELVWISSGKLSAAVLNAVLWALARTGKWEDALELVRRLHKDPKHWGILPDLSSVALALRACADAGRWQEALKFIDDMHNQGVSIDERCLRAAVRACAQAGAWQAATHLLYGMLRDGPEPSVLAFYAAVTACVNGGEKRVRRYHGRSLRLHCASHCCAVAEAGGSVIASHANAAGLNGQPLPPKRLSKRRLRLPTKKAESAKKRVTSWGKKRSTTRSSCCVRSATRASYARLQTCLARDSIMYCVVQIIAPSSIILSGMPFCAMSLRHVKALPNDDSEEQYAAQSAGCASSTLSFGGSRRS</sequence>
<feature type="region of interest" description="Disordered" evidence="3">
    <location>
        <begin position="652"/>
        <end position="679"/>
    </location>
</feature>
<dbReference type="InterPro" id="IPR011990">
    <property type="entry name" value="TPR-like_helical_dom_sf"/>
</dbReference>
<feature type="region of interest" description="Disordered" evidence="3">
    <location>
        <begin position="375"/>
        <end position="419"/>
    </location>
</feature>
<dbReference type="EMBL" id="JAFCMP010000544">
    <property type="protein sequence ID" value="KAG5175898.1"/>
    <property type="molecule type" value="Genomic_DNA"/>
</dbReference>
<keyword evidence="5" id="KW-1185">Reference proteome</keyword>
<feature type="region of interest" description="Disordered" evidence="3">
    <location>
        <begin position="133"/>
        <end position="158"/>
    </location>
</feature>
<evidence type="ECO:0000256" key="1">
    <source>
        <dbReference type="ARBA" id="ARBA00022737"/>
    </source>
</evidence>
<feature type="compositionally biased region" description="Low complexity" evidence="3">
    <location>
        <begin position="468"/>
        <end position="481"/>
    </location>
</feature>
<dbReference type="NCBIfam" id="TIGR00756">
    <property type="entry name" value="PPR"/>
    <property type="match status" value="1"/>
</dbReference>
<feature type="region of interest" description="Disordered" evidence="3">
    <location>
        <begin position="468"/>
        <end position="515"/>
    </location>
</feature>
<dbReference type="PANTHER" id="PTHR47936:SF1">
    <property type="entry name" value="PENTATRICOPEPTIDE REPEAT-CONTAINING PROTEIN GUN1, CHLOROPLASTIC"/>
    <property type="match status" value="1"/>
</dbReference>
<proteinExistence type="predicted"/>
<evidence type="ECO:0000256" key="3">
    <source>
        <dbReference type="SAM" id="MobiDB-lite"/>
    </source>
</evidence>
<dbReference type="PROSITE" id="PS51375">
    <property type="entry name" value="PPR"/>
    <property type="match status" value="1"/>
</dbReference>
<gene>
    <name evidence="4" type="ORF">JKP88DRAFT_337150</name>
</gene>
<feature type="compositionally biased region" description="Basic and acidic residues" evidence="3">
    <location>
        <begin position="663"/>
        <end position="673"/>
    </location>
</feature>
<dbReference type="PANTHER" id="PTHR47936">
    <property type="entry name" value="PPR_LONG DOMAIN-CONTAINING PROTEIN"/>
    <property type="match status" value="1"/>
</dbReference>